<dbReference type="GO" id="GO:0005874">
    <property type="term" value="C:microtubule"/>
    <property type="evidence" value="ECO:0007669"/>
    <property type="project" value="UniProtKB-KW"/>
</dbReference>
<dbReference type="Gene3D" id="1.20.58.90">
    <property type="match status" value="1"/>
</dbReference>
<comment type="subcellular location">
    <subcellularLocation>
        <location evidence="3">Cytoplasm</location>
        <location evidence="3">Cytoskeleton</location>
    </subcellularLocation>
</comment>
<evidence type="ECO:0000256" key="1">
    <source>
        <dbReference type="ARBA" id="ARBA00006806"/>
    </source>
</evidence>
<comment type="subunit">
    <text evidence="3">Supercomplex made of cofactors A to E. Cofactors A and D function by capturing and stabilizing tubulin in a quasi-native conformation. Cofactor E binds to the cofactor D-tubulin complex; interaction with cofactor C then causes the release of tubulin polypeptides that are committed to the native state.</text>
</comment>
<evidence type="ECO:0000256" key="3">
    <source>
        <dbReference type="RuleBase" id="RU364030"/>
    </source>
</evidence>
<dbReference type="PANTHER" id="PTHR21500">
    <property type="entry name" value="TUBULIN-SPECIFIC CHAPERONE A"/>
    <property type="match status" value="1"/>
</dbReference>
<comment type="similarity">
    <text evidence="1 3">Belongs to the TBCA family.</text>
</comment>
<dbReference type="Proteomes" id="UP001157938">
    <property type="component" value="Unassembled WGS sequence"/>
</dbReference>
<keyword evidence="3" id="KW-0206">Cytoskeleton</keyword>
<dbReference type="EMBL" id="CANTFK010000015">
    <property type="protein sequence ID" value="CAI5704214.1"/>
    <property type="molecule type" value="Genomic_DNA"/>
</dbReference>
<dbReference type="EMBL" id="CAKLBC010000108">
    <property type="protein sequence ID" value="CAH0484847.1"/>
    <property type="molecule type" value="Genomic_DNA"/>
</dbReference>
<gene>
    <name evidence="4" type="ORF">PFR001_LOCUS585</name>
    <name evidence="5" type="ORF">PFR002_LOCUS71</name>
</gene>
<protein>
    <recommendedName>
        <fullName evidence="3">Tubulin-specific chaperone A</fullName>
    </recommendedName>
</protein>
<dbReference type="InterPro" id="IPR036126">
    <property type="entry name" value="TBCA_sf"/>
</dbReference>
<dbReference type="AlphaFoldDB" id="A0AAV0SN95"/>
<keyword evidence="6" id="KW-1185">Reference proteome</keyword>
<evidence type="ECO:0000313" key="7">
    <source>
        <dbReference type="Proteomes" id="UP001159659"/>
    </source>
</evidence>
<sequence length="108" mass="12723">MTERQFKIKVGTLRRIKKDLEYYVKEHAVQQVKIDKMRIDGKDENDIRKQEEVLVETETMLPDCHSRLKEAATDVKNFIKAHQDEVKLLETYKEAEELLVAILTLPPQ</sequence>
<comment type="caution">
    <text evidence="5">The sequence shown here is derived from an EMBL/GenBank/DDBJ whole genome shotgun (WGS) entry which is preliminary data.</text>
</comment>
<organism evidence="5 7">
    <name type="scientific">Peronospora farinosa</name>
    <dbReference type="NCBI Taxonomy" id="134698"/>
    <lineage>
        <taxon>Eukaryota</taxon>
        <taxon>Sar</taxon>
        <taxon>Stramenopiles</taxon>
        <taxon>Oomycota</taxon>
        <taxon>Peronosporomycetes</taxon>
        <taxon>Peronosporales</taxon>
        <taxon>Peronosporaceae</taxon>
        <taxon>Peronospora</taxon>
    </lineage>
</organism>
<evidence type="ECO:0000256" key="2">
    <source>
        <dbReference type="ARBA" id="ARBA00023186"/>
    </source>
</evidence>
<proteinExistence type="inferred from homology"/>
<evidence type="ECO:0000313" key="5">
    <source>
        <dbReference type="EMBL" id="CAI5704214.1"/>
    </source>
</evidence>
<keyword evidence="3" id="KW-0963">Cytoplasm</keyword>
<evidence type="ECO:0000313" key="6">
    <source>
        <dbReference type="Proteomes" id="UP001157938"/>
    </source>
</evidence>
<keyword evidence="2 3" id="KW-0143">Chaperone</keyword>
<dbReference type="GO" id="GO:0048487">
    <property type="term" value="F:beta-tubulin binding"/>
    <property type="evidence" value="ECO:0007669"/>
    <property type="project" value="InterPro"/>
</dbReference>
<dbReference type="GO" id="GO:0005829">
    <property type="term" value="C:cytosol"/>
    <property type="evidence" value="ECO:0007669"/>
    <property type="project" value="TreeGrafter"/>
</dbReference>
<name>A0AAV0SN95_9STRA</name>
<accession>A0AAV0SN95</accession>
<dbReference type="PANTHER" id="PTHR21500:SF0">
    <property type="entry name" value="TUBULIN-SPECIFIC CHAPERONE A"/>
    <property type="match status" value="1"/>
</dbReference>
<evidence type="ECO:0000313" key="4">
    <source>
        <dbReference type="EMBL" id="CAH0484847.1"/>
    </source>
</evidence>
<dbReference type="Proteomes" id="UP001159659">
    <property type="component" value="Unassembled WGS sequence"/>
</dbReference>
<dbReference type="InterPro" id="IPR004226">
    <property type="entry name" value="TBCA"/>
</dbReference>
<dbReference type="SUPFAM" id="SSF46988">
    <property type="entry name" value="Tubulin chaperone cofactor A"/>
    <property type="match status" value="1"/>
</dbReference>
<reference evidence="5" key="2">
    <citation type="submission" date="2022-12" db="EMBL/GenBank/DDBJ databases">
        <authorList>
            <person name="Webb A."/>
        </authorList>
    </citation>
    <scope>NUCLEOTIDE SEQUENCE</scope>
    <source>
        <strain evidence="5">Pf2</strain>
    </source>
</reference>
<keyword evidence="3" id="KW-0493">Microtubule</keyword>
<dbReference type="Pfam" id="PF02970">
    <property type="entry name" value="TBCA"/>
    <property type="match status" value="1"/>
</dbReference>
<dbReference type="GO" id="GO:0007023">
    <property type="term" value="P:post-chaperonin tubulin folding pathway"/>
    <property type="evidence" value="ECO:0007669"/>
    <property type="project" value="UniProtKB-UniRule"/>
</dbReference>
<reference evidence="4 6" key="1">
    <citation type="submission" date="2021-11" db="EMBL/GenBank/DDBJ databases">
        <authorList>
            <person name="Islam A."/>
            <person name="Islam S."/>
            <person name="Flora M.S."/>
            <person name="Rahman M."/>
            <person name="Ziaur R.M."/>
            <person name="Epstein J.H."/>
            <person name="Hassan M."/>
            <person name="Klassen M."/>
            <person name="Woodard K."/>
            <person name="Webb A."/>
            <person name="Webby R.J."/>
            <person name="El Zowalaty M.E."/>
        </authorList>
    </citation>
    <scope>NUCLEOTIDE SEQUENCE [LARGE SCALE GENOMIC DNA]</scope>
    <source>
        <strain evidence="4">Pf1</strain>
    </source>
</reference>
<dbReference type="GO" id="GO:0007021">
    <property type="term" value="P:tubulin complex assembly"/>
    <property type="evidence" value="ECO:0007669"/>
    <property type="project" value="UniProtKB-UniRule"/>
</dbReference>